<dbReference type="GO" id="GO:0098632">
    <property type="term" value="F:cell-cell adhesion mediator activity"/>
    <property type="evidence" value="ECO:0007669"/>
    <property type="project" value="TreeGrafter"/>
</dbReference>
<evidence type="ECO:0000313" key="14">
    <source>
        <dbReference type="Proteomes" id="UP000014500"/>
    </source>
</evidence>
<accession>T1JIY4</accession>
<protein>
    <recommendedName>
        <fullName evidence="15">Neuroglian</fullName>
    </recommendedName>
</protein>
<evidence type="ECO:0008006" key="15">
    <source>
        <dbReference type="Google" id="ProtNLM"/>
    </source>
</evidence>
<dbReference type="Pfam" id="PF13927">
    <property type="entry name" value="Ig_3"/>
    <property type="match status" value="2"/>
</dbReference>
<keyword evidence="2" id="KW-1003">Cell membrane</keyword>
<feature type="domain" description="Fibronectin type-III" evidence="12">
    <location>
        <begin position="682"/>
        <end position="777"/>
    </location>
</feature>
<feature type="domain" description="Fibronectin type-III" evidence="12">
    <location>
        <begin position="781"/>
        <end position="877"/>
    </location>
</feature>
<dbReference type="InterPro" id="IPR013783">
    <property type="entry name" value="Ig-like_fold"/>
</dbReference>
<dbReference type="FunFam" id="2.60.40.10:FF:000028">
    <property type="entry name" value="Neuronal cell adhesion molecule"/>
    <property type="match status" value="1"/>
</dbReference>
<evidence type="ECO:0000256" key="2">
    <source>
        <dbReference type="ARBA" id="ARBA00022475"/>
    </source>
</evidence>
<feature type="domain" description="Ig-like" evidence="11">
    <location>
        <begin position="338"/>
        <end position="375"/>
    </location>
</feature>
<keyword evidence="5" id="KW-0130">Cell adhesion</keyword>
<dbReference type="GO" id="GO:0005886">
    <property type="term" value="C:plasma membrane"/>
    <property type="evidence" value="ECO:0007669"/>
    <property type="project" value="UniProtKB-SubCell"/>
</dbReference>
<dbReference type="STRING" id="126957.T1JIY4"/>
<feature type="domain" description="Fibronectin type-III" evidence="12">
    <location>
        <begin position="480"/>
        <end position="573"/>
    </location>
</feature>
<dbReference type="GO" id="GO:0007420">
    <property type="term" value="P:brain development"/>
    <property type="evidence" value="ECO:0007669"/>
    <property type="project" value="TreeGrafter"/>
</dbReference>
<dbReference type="HOGENOM" id="CLU_005756_1_1_1"/>
<keyword evidence="9" id="KW-0393">Immunoglobulin domain</keyword>
<dbReference type="eggNOG" id="KOG3513">
    <property type="taxonomic scope" value="Eukaryota"/>
</dbReference>
<dbReference type="InterPro" id="IPR036179">
    <property type="entry name" value="Ig-like_dom_sf"/>
</dbReference>
<dbReference type="SMART" id="SM00409">
    <property type="entry name" value="IG"/>
    <property type="match status" value="4"/>
</dbReference>
<comment type="subcellular location">
    <subcellularLocation>
        <location evidence="1">Cell membrane</location>
    </subcellularLocation>
</comment>
<dbReference type="SUPFAM" id="SSF48726">
    <property type="entry name" value="Immunoglobulin"/>
    <property type="match status" value="4"/>
</dbReference>
<evidence type="ECO:0000256" key="4">
    <source>
        <dbReference type="ARBA" id="ARBA00022737"/>
    </source>
</evidence>
<dbReference type="InterPro" id="IPR003599">
    <property type="entry name" value="Ig_sub"/>
</dbReference>
<dbReference type="Pfam" id="PF00041">
    <property type="entry name" value="fn3"/>
    <property type="match status" value="1"/>
</dbReference>
<reference evidence="13" key="2">
    <citation type="submission" date="2015-02" db="UniProtKB">
        <authorList>
            <consortium name="EnsemblMetazoa"/>
        </authorList>
    </citation>
    <scope>IDENTIFICATION</scope>
</reference>
<feature type="chain" id="PRO_5004590531" description="Neuroglian" evidence="10">
    <location>
        <begin position="23"/>
        <end position="972"/>
    </location>
</feature>
<dbReference type="Pfam" id="PF07679">
    <property type="entry name" value="I-set"/>
    <property type="match status" value="1"/>
</dbReference>
<dbReference type="PANTHER" id="PTHR44170">
    <property type="entry name" value="PROTEIN SIDEKICK"/>
    <property type="match status" value="1"/>
</dbReference>
<dbReference type="Gene3D" id="2.60.40.10">
    <property type="entry name" value="Immunoglobulins"/>
    <property type="match status" value="9"/>
</dbReference>
<dbReference type="Proteomes" id="UP000014500">
    <property type="component" value="Unassembled WGS sequence"/>
</dbReference>
<dbReference type="GO" id="GO:0030424">
    <property type="term" value="C:axon"/>
    <property type="evidence" value="ECO:0007669"/>
    <property type="project" value="TreeGrafter"/>
</dbReference>
<dbReference type="PROSITE" id="PS50853">
    <property type="entry name" value="FN3"/>
    <property type="match status" value="4"/>
</dbReference>
<organism evidence="13 14">
    <name type="scientific">Strigamia maritima</name>
    <name type="common">European centipede</name>
    <name type="synonym">Geophilus maritimus</name>
    <dbReference type="NCBI Taxonomy" id="126957"/>
    <lineage>
        <taxon>Eukaryota</taxon>
        <taxon>Metazoa</taxon>
        <taxon>Ecdysozoa</taxon>
        <taxon>Arthropoda</taxon>
        <taxon>Myriapoda</taxon>
        <taxon>Chilopoda</taxon>
        <taxon>Pleurostigmophora</taxon>
        <taxon>Geophilomorpha</taxon>
        <taxon>Linotaeniidae</taxon>
        <taxon>Strigamia</taxon>
    </lineage>
</organism>
<dbReference type="InterPro" id="IPR003598">
    <property type="entry name" value="Ig_sub2"/>
</dbReference>
<evidence type="ECO:0000256" key="10">
    <source>
        <dbReference type="SAM" id="SignalP"/>
    </source>
</evidence>
<dbReference type="PhylomeDB" id="T1JIY4"/>
<feature type="domain" description="Fibronectin type-III" evidence="12">
    <location>
        <begin position="579"/>
        <end position="677"/>
    </location>
</feature>
<evidence type="ECO:0000313" key="13">
    <source>
        <dbReference type="EnsemblMetazoa" id="SMAR013815-PA"/>
    </source>
</evidence>
<dbReference type="GO" id="GO:0007411">
    <property type="term" value="P:axon guidance"/>
    <property type="evidence" value="ECO:0007669"/>
    <property type="project" value="TreeGrafter"/>
</dbReference>
<dbReference type="EMBL" id="JH431465">
    <property type="status" value="NOT_ANNOTATED_CDS"/>
    <property type="molecule type" value="Genomic_DNA"/>
</dbReference>
<dbReference type="FunFam" id="2.60.40.10:FF:001718">
    <property type="entry name" value="Neuroglian, isoform D"/>
    <property type="match status" value="1"/>
</dbReference>
<proteinExistence type="predicted"/>
<evidence type="ECO:0000259" key="12">
    <source>
        <dbReference type="PROSITE" id="PS50853"/>
    </source>
</evidence>
<name>T1JIY4_STRMM</name>
<evidence type="ECO:0000256" key="5">
    <source>
        <dbReference type="ARBA" id="ARBA00022889"/>
    </source>
</evidence>
<dbReference type="FunFam" id="2.60.40.10:FF:000005">
    <property type="entry name" value="Neuronal cell adhesion molecule"/>
    <property type="match status" value="1"/>
</dbReference>
<dbReference type="InterPro" id="IPR036116">
    <property type="entry name" value="FN3_sf"/>
</dbReference>
<dbReference type="PROSITE" id="PS50835">
    <property type="entry name" value="IG_LIKE"/>
    <property type="match status" value="4"/>
</dbReference>
<keyword evidence="3 10" id="KW-0732">Signal</keyword>
<dbReference type="AlphaFoldDB" id="T1JIY4"/>
<keyword evidence="4" id="KW-0677">Repeat</keyword>
<dbReference type="OMA" id="VWPREII"/>
<dbReference type="CDD" id="cd00063">
    <property type="entry name" value="FN3"/>
    <property type="match status" value="4"/>
</dbReference>
<reference evidence="14" key="1">
    <citation type="submission" date="2011-05" db="EMBL/GenBank/DDBJ databases">
        <authorList>
            <person name="Richards S.R."/>
            <person name="Qu J."/>
            <person name="Jiang H."/>
            <person name="Jhangiani S.N."/>
            <person name="Agravi P."/>
            <person name="Goodspeed R."/>
            <person name="Gross S."/>
            <person name="Mandapat C."/>
            <person name="Jackson L."/>
            <person name="Mathew T."/>
            <person name="Pu L."/>
            <person name="Thornton R."/>
            <person name="Saada N."/>
            <person name="Wilczek-Boney K.B."/>
            <person name="Lee S."/>
            <person name="Kovar C."/>
            <person name="Wu Y."/>
            <person name="Scherer S.E."/>
            <person name="Worley K.C."/>
            <person name="Muzny D.M."/>
            <person name="Gibbs R."/>
        </authorList>
    </citation>
    <scope>NUCLEOTIDE SEQUENCE</scope>
    <source>
        <strain evidence="14">Brora</strain>
    </source>
</reference>
<keyword evidence="7" id="KW-1015">Disulfide bond</keyword>
<dbReference type="SUPFAM" id="SSF49265">
    <property type="entry name" value="Fibronectin type III"/>
    <property type="match status" value="3"/>
</dbReference>
<evidence type="ECO:0000256" key="3">
    <source>
        <dbReference type="ARBA" id="ARBA00022729"/>
    </source>
</evidence>
<evidence type="ECO:0000256" key="6">
    <source>
        <dbReference type="ARBA" id="ARBA00023136"/>
    </source>
</evidence>
<feature type="signal peptide" evidence="10">
    <location>
        <begin position="1"/>
        <end position="22"/>
    </location>
</feature>
<dbReference type="InterPro" id="IPR003961">
    <property type="entry name" value="FN3_dom"/>
</dbReference>
<evidence type="ECO:0000256" key="1">
    <source>
        <dbReference type="ARBA" id="ARBA00004236"/>
    </source>
</evidence>
<evidence type="ECO:0000256" key="7">
    <source>
        <dbReference type="ARBA" id="ARBA00023157"/>
    </source>
</evidence>
<evidence type="ECO:0000259" key="11">
    <source>
        <dbReference type="PROSITE" id="PS50835"/>
    </source>
</evidence>
<dbReference type="SMART" id="SM00408">
    <property type="entry name" value="IGc2"/>
    <property type="match status" value="3"/>
</dbReference>
<dbReference type="InterPro" id="IPR013098">
    <property type="entry name" value="Ig_I-set"/>
</dbReference>
<evidence type="ECO:0000256" key="9">
    <source>
        <dbReference type="ARBA" id="ARBA00023319"/>
    </source>
</evidence>
<dbReference type="EnsemblMetazoa" id="SMAR013815-RA">
    <property type="protein sequence ID" value="SMAR013815-PA"/>
    <property type="gene ID" value="SMAR013815"/>
</dbReference>
<dbReference type="InterPro" id="IPR007110">
    <property type="entry name" value="Ig-like_dom"/>
</dbReference>
<feature type="domain" description="Ig-like" evidence="11">
    <location>
        <begin position="31"/>
        <end position="130"/>
    </location>
</feature>
<keyword evidence="8" id="KW-0325">Glycoprotein</keyword>
<dbReference type="SMART" id="SM00060">
    <property type="entry name" value="FN3"/>
    <property type="match status" value="5"/>
</dbReference>
<sequence>MIPNSIFLFIQLSILSILVGSALVTPPSSPPSIIAQPPSTFLVFKVADTNNDEPIRPLQLDCEGAGEPAPLYKWIKNEQTFQWNLTNDRIVQQPGKGTLVFTNPIDEDEGSYQCLVENDYGIALSNKVIVRKLEKLIPPQSSNIIVSEVHEGAPLTLDCYLKRHIYWIIVSNDGSFETINNPRIMTDPEGRLQFSNVTIDDAYEKTYCCTAFIIVGDKISENDCKLEVKLRLVHAISSAATFTHEPIDQFVPSSSIVALKNDSLTLHCIFGGTPLPEIQWSKKNGMLPNGRHEFLNYGKTLHVSNVEFEDSGSYECVASNGVGERQYRNTYVSVAANPYWEIEPFNIIAPEDVTVEFTCNALGIPEPQIDWFVNGIPLIERTRITTMPNDYHGYVYGPSASLRCVTYADSTLDVTIEWLEDGKLIDFDADHSVILNTDHSIIIKKTDEPYRGVYTCVARTRLDSISVNATYTIRGCKNKFYIALMSTKCQHSVARIKWQPQGDNYAPINGYAIEYNTSFTPDSWQRYSHIPATDLELSIYLSPWSTCSFRVRAKNILGYSIPSEISEACSSPSDVPHKNPDDVHCEGSTPTNLDIAWKQMIPMEHNAQGFFYRVHYRLNASEINWAVPIDIHDWKQTSYTVENVETFEPFVVKVESHNEMGQANVAAIEVLGYSGEDTPLEAPSNFTLIQVINSNTAEFSWEPVTLKSVRGNFRGYIFTIWTNSENKSTEHLFPPFLATAKIYAFKPYAVNHVQLRVYNKKYLGPATPVISFETPEGKPGPVAKFEKVAVGSQSLLLSWAKPNEPNGIITGYVIFYAKVEGTRIWRHKEMYILDPAQTRAKLLGLEEDTKYRVSIVAQNSFGTGSKYFIETPTTKSEKPGKPTFTWELLSTSPDDQTRTPVKVFWAPATHQPGGNHFFVQYKNLNGTTWTMTEIELLDLYSVIYLEPGSYNVRVASVDGLFLTHSDPEEIEI</sequence>
<keyword evidence="6" id="KW-0472">Membrane</keyword>
<evidence type="ECO:0000256" key="8">
    <source>
        <dbReference type="ARBA" id="ARBA00023180"/>
    </source>
</evidence>
<keyword evidence="14" id="KW-1185">Reference proteome</keyword>
<dbReference type="PANTHER" id="PTHR44170:SF6">
    <property type="entry name" value="CONTACTIN"/>
    <property type="match status" value="1"/>
</dbReference>
<feature type="domain" description="Ig-like" evidence="11">
    <location>
        <begin position="246"/>
        <end position="333"/>
    </location>
</feature>
<feature type="domain" description="Ig-like" evidence="11">
    <location>
        <begin position="377"/>
        <end position="472"/>
    </location>
</feature>